<dbReference type="AlphaFoldDB" id="A0A841JK69"/>
<evidence type="ECO:0000313" key="1">
    <source>
        <dbReference type="EMBL" id="MBB6130672.1"/>
    </source>
</evidence>
<organism evidence="1 2">
    <name type="scientific">Mucilaginibacter lappiensis</name>
    <dbReference type="NCBI Taxonomy" id="354630"/>
    <lineage>
        <taxon>Bacteria</taxon>
        <taxon>Pseudomonadati</taxon>
        <taxon>Bacteroidota</taxon>
        <taxon>Sphingobacteriia</taxon>
        <taxon>Sphingobacteriales</taxon>
        <taxon>Sphingobacteriaceae</taxon>
        <taxon>Mucilaginibacter</taxon>
    </lineage>
</organism>
<proteinExistence type="predicted"/>
<protein>
    <recommendedName>
        <fullName evidence="3">Phage integrase SAM-like domain-containing protein</fullName>
    </recommendedName>
</protein>
<dbReference type="Proteomes" id="UP000548326">
    <property type="component" value="Unassembled WGS sequence"/>
</dbReference>
<accession>A0A841JK69</accession>
<reference evidence="1 2" key="1">
    <citation type="submission" date="2020-08" db="EMBL/GenBank/DDBJ databases">
        <title>Genomic Encyclopedia of Type Strains, Phase IV (KMG-V): Genome sequencing to study the core and pangenomes of soil and plant-associated prokaryotes.</title>
        <authorList>
            <person name="Whitman W."/>
        </authorList>
    </citation>
    <scope>NUCLEOTIDE SEQUENCE [LARGE SCALE GENOMIC DNA]</scope>
    <source>
        <strain evidence="1 2">MP601</strain>
    </source>
</reference>
<evidence type="ECO:0008006" key="3">
    <source>
        <dbReference type="Google" id="ProtNLM"/>
    </source>
</evidence>
<evidence type="ECO:0000313" key="2">
    <source>
        <dbReference type="Proteomes" id="UP000548326"/>
    </source>
</evidence>
<name>A0A841JK69_9SPHI</name>
<dbReference type="EMBL" id="JACHCA010000016">
    <property type="protein sequence ID" value="MBB6130672.1"/>
    <property type="molecule type" value="Genomic_DNA"/>
</dbReference>
<dbReference type="RefSeq" id="WP_221276142.1">
    <property type="nucleotide sequence ID" value="NZ_JACHCA010000016.1"/>
</dbReference>
<sequence length="215" mass="24934">MSYYNKPSLGITLITYNPIKEFRIIEPPQTRKRNIEIEQVKLIRDCKVRKGSRAEMARDLFMLSFYMCGINAVDLFKLEYVVRNGRMEYNRSKTKGKRKDKAFISIYQSKDDLKNRKLQPSVSRNLLPSVQVVTTGLNYEQLPANTKVNSIVITVHADYLKESLKSTKENRVLQMITSGDQPLLFEEIISPKIQEVAAEIIKADPAEELQDFYYK</sequence>
<gene>
    <name evidence="1" type="ORF">HDF22_004815</name>
</gene>
<comment type="caution">
    <text evidence="1">The sequence shown here is derived from an EMBL/GenBank/DDBJ whole genome shotgun (WGS) entry which is preliminary data.</text>
</comment>